<dbReference type="PANTHER" id="PTHR24421">
    <property type="entry name" value="NITRATE/NITRITE SENSOR PROTEIN NARX-RELATED"/>
    <property type="match status" value="1"/>
</dbReference>
<comment type="catalytic activity">
    <reaction evidence="1">
        <text>ATP + protein L-histidine = ADP + protein N-phospho-L-histidine.</text>
        <dbReference type="EC" id="2.7.13.3"/>
    </reaction>
</comment>
<proteinExistence type="predicted"/>
<keyword evidence="5" id="KW-0902">Two-component regulatory system</keyword>
<dbReference type="PANTHER" id="PTHR24421:SF10">
    <property type="entry name" value="NITRATE_NITRITE SENSOR PROTEIN NARQ"/>
    <property type="match status" value="1"/>
</dbReference>
<sequence>MDDGCGIDSLDEPEGHYGLTIMSERASRLNGTLHIRRGNAGGTEVCLSFPP</sequence>
<dbReference type="Gene3D" id="3.30.565.10">
    <property type="entry name" value="Histidine kinase-like ATPase, C-terminal domain"/>
    <property type="match status" value="1"/>
</dbReference>
<dbReference type="InterPro" id="IPR050482">
    <property type="entry name" value="Sensor_HK_TwoCompSys"/>
</dbReference>
<dbReference type="InterPro" id="IPR036890">
    <property type="entry name" value="HATPase_C_sf"/>
</dbReference>
<keyword evidence="4" id="KW-0418">Kinase</keyword>
<dbReference type="AlphaFoldDB" id="A0A4U9V9G3"/>
<dbReference type="GO" id="GO:0004673">
    <property type="term" value="F:protein histidine kinase activity"/>
    <property type="evidence" value="ECO:0007669"/>
    <property type="project" value="UniProtKB-EC"/>
</dbReference>
<accession>A0A4U9V9G3</accession>
<evidence type="ECO:0000256" key="2">
    <source>
        <dbReference type="ARBA" id="ARBA00012438"/>
    </source>
</evidence>
<evidence type="ECO:0000256" key="4">
    <source>
        <dbReference type="ARBA" id="ARBA00022777"/>
    </source>
</evidence>
<dbReference type="SUPFAM" id="SSF55874">
    <property type="entry name" value="ATPase domain of HSP90 chaperone/DNA topoisomerase II/histidine kinase"/>
    <property type="match status" value="1"/>
</dbReference>
<dbReference type="EC" id="2.7.13.3" evidence="2"/>
<keyword evidence="3 6" id="KW-0808">Transferase</keyword>
<organism evidence="6">
    <name type="scientific">Serratia fonticola</name>
    <dbReference type="NCBI Taxonomy" id="47917"/>
    <lineage>
        <taxon>Bacteria</taxon>
        <taxon>Pseudomonadati</taxon>
        <taxon>Pseudomonadota</taxon>
        <taxon>Gammaproteobacteria</taxon>
        <taxon>Enterobacterales</taxon>
        <taxon>Yersiniaceae</taxon>
        <taxon>Serratia</taxon>
    </lineage>
</organism>
<gene>
    <name evidence="6" type="primary">narX_3</name>
    <name evidence="6" type="ORF">NCTC12965_04697</name>
</gene>
<evidence type="ECO:0000256" key="5">
    <source>
        <dbReference type="ARBA" id="ARBA00023012"/>
    </source>
</evidence>
<evidence type="ECO:0000313" key="6">
    <source>
        <dbReference type="EMBL" id="VTR41592.1"/>
    </source>
</evidence>
<protein>
    <recommendedName>
        <fullName evidence="2">histidine kinase</fullName>
        <ecNumber evidence="2">2.7.13.3</ecNumber>
    </recommendedName>
</protein>
<reference evidence="6" key="1">
    <citation type="submission" date="2019-05" db="EMBL/GenBank/DDBJ databases">
        <authorList>
            <consortium name="Pathogen Informatics"/>
        </authorList>
    </citation>
    <scope>NUCLEOTIDE SEQUENCE [LARGE SCALE GENOMIC DNA]</scope>
    <source>
        <strain evidence="6">NCTC12965</strain>
    </source>
</reference>
<evidence type="ECO:0000256" key="3">
    <source>
        <dbReference type="ARBA" id="ARBA00022679"/>
    </source>
</evidence>
<evidence type="ECO:0000256" key="1">
    <source>
        <dbReference type="ARBA" id="ARBA00000085"/>
    </source>
</evidence>
<dbReference type="EMBL" id="CABEEZ010000101">
    <property type="protein sequence ID" value="VTR41592.1"/>
    <property type="molecule type" value="Genomic_DNA"/>
</dbReference>
<dbReference type="GO" id="GO:0000160">
    <property type="term" value="P:phosphorelay signal transduction system"/>
    <property type="evidence" value="ECO:0007669"/>
    <property type="project" value="UniProtKB-KW"/>
</dbReference>
<name>A0A4U9V9G3_SERFO</name>
<dbReference type="CDD" id="cd16917">
    <property type="entry name" value="HATPase_UhpB-NarQ-NarX-like"/>
    <property type="match status" value="1"/>
</dbReference>